<keyword evidence="3" id="KW-0547">Nucleotide-binding</keyword>
<organism evidence="6 7">
    <name type="scientific">Vibrio maritimus</name>
    <dbReference type="NCBI Taxonomy" id="990268"/>
    <lineage>
        <taxon>Bacteria</taxon>
        <taxon>Pseudomonadati</taxon>
        <taxon>Pseudomonadota</taxon>
        <taxon>Gammaproteobacteria</taxon>
        <taxon>Vibrionales</taxon>
        <taxon>Vibrionaceae</taxon>
        <taxon>Vibrio</taxon>
    </lineage>
</organism>
<dbReference type="PANTHER" id="PTHR43790:SF9">
    <property type="entry name" value="GALACTOFURANOSE TRANSPORTER ATP-BINDING PROTEIN YTFR"/>
    <property type="match status" value="1"/>
</dbReference>
<evidence type="ECO:0000313" key="6">
    <source>
        <dbReference type="EMBL" id="GAL34095.1"/>
    </source>
</evidence>
<dbReference type="PANTHER" id="PTHR43790">
    <property type="entry name" value="CARBOHYDRATE TRANSPORT ATP-BINDING PROTEIN MG119-RELATED"/>
    <property type="match status" value="1"/>
</dbReference>
<reference evidence="6 7" key="2">
    <citation type="submission" date="2014-09" db="EMBL/GenBank/DDBJ databases">
        <authorList>
            <consortium name="NBRP consortium"/>
            <person name="Sawabe T."/>
            <person name="Meirelles P."/>
            <person name="Nakanishi M."/>
            <person name="Sayaka M."/>
            <person name="Hattori M."/>
            <person name="Ohkuma M."/>
        </authorList>
    </citation>
    <scope>NUCLEOTIDE SEQUENCE [LARGE SCALE GENOMIC DNA]</scope>
    <source>
        <strain evidence="6 7">JCM 19240</strain>
    </source>
</reference>
<dbReference type="InterPro" id="IPR003439">
    <property type="entry name" value="ABC_transporter-like_ATP-bd"/>
</dbReference>
<keyword evidence="2" id="KW-0677">Repeat</keyword>
<keyword evidence="4 6" id="KW-0067">ATP-binding</keyword>
<keyword evidence="7" id="KW-1185">Reference proteome</keyword>
<reference evidence="6 7" key="1">
    <citation type="submission" date="2014-09" db="EMBL/GenBank/DDBJ databases">
        <title>Vibrio maritimus JCM 19240. (C210) whole genome shotgun sequence.</title>
        <authorList>
            <person name="Sawabe T."/>
            <person name="Meirelles P."/>
            <person name="Nakanishi M."/>
            <person name="Sayaka M."/>
            <person name="Hattori M."/>
            <person name="Ohkuma M."/>
        </authorList>
    </citation>
    <scope>NUCLEOTIDE SEQUENCE [LARGE SCALE GENOMIC DNA]</scope>
    <source>
        <strain evidence="6 7">JCM 19240</strain>
    </source>
</reference>
<dbReference type="Pfam" id="PF00005">
    <property type="entry name" value="ABC_tran"/>
    <property type="match status" value="1"/>
</dbReference>
<feature type="domain" description="ABC transporter" evidence="5">
    <location>
        <begin position="25"/>
        <end position="121"/>
    </location>
</feature>
<dbReference type="GO" id="GO:0016887">
    <property type="term" value="F:ATP hydrolysis activity"/>
    <property type="evidence" value="ECO:0007669"/>
    <property type="project" value="InterPro"/>
</dbReference>
<dbReference type="SUPFAM" id="SSF52540">
    <property type="entry name" value="P-loop containing nucleoside triphosphate hydrolases"/>
    <property type="match status" value="1"/>
</dbReference>
<evidence type="ECO:0000313" key="7">
    <source>
        <dbReference type="Proteomes" id="UP000029224"/>
    </source>
</evidence>
<dbReference type="AlphaFoldDB" id="A0A090T282"/>
<dbReference type="InterPro" id="IPR050107">
    <property type="entry name" value="ABC_carbohydrate_import_ATPase"/>
</dbReference>
<dbReference type="GO" id="GO:0005524">
    <property type="term" value="F:ATP binding"/>
    <property type="evidence" value="ECO:0007669"/>
    <property type="project" value="UniProtKB-KW"/>
</dbReference>
<dbReference type="InterPro" id="IPR027417">
    <property type="entry name" value="P-loop_NTPase"/>
</dbReference>
<comment type="caution">
    <text evidence="6">The sequence shown here is derived from an EMBL/GenBank/DDBJ whole genome shotgun (WGS) entry which is preliminary data.</text>
</comment>
<keyword evidence="1" id="KW-0813">Transport</keyword>
<accession>A0A090T282</accession>
<evidence type="ECO:0000256" key="2">
    <source>
        <dbReference type="ARBA" id="ARBA00022737"/>
    </source>
</evidence>
<evidence type="ECO:0000256" key="3">
    <source>
        <dbReference type="ARBA" id="ARBA00022741"/>
    </source>
</evidence>
<gene>
    <name evidence="6" type="ORF">JCM19240_1003</name>
</gene>
<evidence type="ECO:0000256" key="1">
    <source>
        <dbReference type="ARBA" id="ARBA00022448"/>
    </source>
</evidence>
<protein>
    <submittedName>
        <fullName evidence="6">Nucleoside ABC transporter ATP-binding protein</fullName>
    </submittedName>
</protein>
<proteinExistence type="predicted"/>
<evidence type="ECO:0000256" key="4">
    <source>
        <dbReference type="ARBA" id="ARBA00022840"/>
    </source>
</evidence>
<evidence type="ECO:0000259" key="5">
    <source>
        <dbReference type="Pfam" id="PF00005"/>
    </source>
</evidence>
<dbReference type="Gene3D" id="3.40.50.300">
    <property type="entry name" value="P-loop containing nucleotide triphosphate hydrolases"/>
    <property type="match status" value="1"/>
</dbReference>
<name>A0A090T282_9VIBR</name>
<dbReference type="Proteomes" id="UP000029224">
    <property type="component" value="Unassembled WGS sequence"/>
</dbReference>
<dbReference type="EMBL" id="BBMT01000004">
    <property type="protein sequence ID" value="GAL34095.1"/>
    <property type="molecule type" value="Genomic_DNA"/>
</dbReference>
<sequence>MNSHNSTPVLSIEGLIKDYPGVRAVNDVSFAIERSTVHCLIGENGAGKSTLVKMITGAIQPTQGIMKVNGKDYRPTGTQSARESGIATLFQELHVVDELTVLENLTLGMEQSRFGFLIKSGLEERVIETLATIEPSIDICSCLYLRCRSKTDY</sequence>